<feature type="region of interest" description="Disordered" evidence="1">
    <location>
        <begin position="157"/>
        <end position="194"/>
    </location>
</feature>
<organism evidence="3 4">
    <name type="scientific">Azospirillum rugosum</name>
    <dbReference type="NCBI Taxonomy" id="416170"/>
    <lineage>
        <taxon>Bacteria</taxon>
        <taxon>Pseudomonadati</taxon>
        <taxon>Pseudomonadota</taxon>
        <taxon>Alphaproteobacteria</taxon>
        <taxon>Rhodospirillales</taxon>
        <taxon>Azospirillaceae</taxon>
        <taxon>Azospirillum</taxon>
    </lineage>
</organism>
<feature type="chain" id="PRO_5046937043" evidence="2">
    <location>
        <begin position="23"/>
        <end position="266"/>
    </location>
</feature>
<feature type="compositionally biased region" description="Low complexity" evidence="1">
    <location>
        <begin position="166"/>
        <end position="189"/>
    </location>
</feature>
<sequence>MVRTALLSGFAALALLGGTAAAQDAGGFAVDPRLGATVGMSMGMGMGMPPLMPRQPVFANAAPRGAPPGATVTNPNVSRRELSQQAITKIRGDAGFLGGFNKGQALAGSRQPPPEPIVPNFNFIDAPFIVNNFDSSLALSFGDSNVTQQFVVQGGEGGEAVGDAGGAAPAAQPQAQAPTPAPTQTAAPAVPTPKPMPGVFTGNGRVPAPGEIDGLSSAFGPLPHLPTALANGGIQFNNVGSAFNAAVGQGNTAIQNFTSVQKRGRR</sequence>
<name>A0ABS4SKS6_9PROT</name>
<evidence type="ECO:0000256" key="1">
    <source>
        <dbReference type="SAM" id="MobiDB-lite"/>
    </source>
</evidence>
<evidence type="ECO:0000313" key="4">
    <source>
        <dbReference type="Proteomes" id="UP000781958"/>
    </source>
</evidence>
<reference evidence="3 4" key="1">
    <citation type="submission" date="2021-03" db="EMBL/GenBank/DDBJ databases">
        <title>Genomic Encyclopedia of Type Strains, Phase III (KMG-III): the genomes of soil and plant-associated and newly described type strains.</title>
        <authorList>
            <person name="Whitman W."/>
        </authorList>
    </citation>
    <scope>NUCLEOTIDE SEQUENCE [LARGE SCALE GENOMIC DNA]</scope>
    <source>
        <strain evidence="3 4">IMMIB AFH-6</strain>
    </source>
</reference>
<evidence type="ECO:0000256" key="2">
    <source>
        <dbReference type="SAM" id="SignalP"/>
    </source>
</evidence>
<comment type="caution">
    <text evidence="3">The sequence shown here is derived from an EMBL/GenBank/DDBJ whole genome shotgun (WGS) entry which is preliminary data.</text>
</comment>
<accession>A0ABS4SKS6</accession>
<dbReference type="RefSeq" id="WP_209765812.1">
    <property type="nucleotide sequence ID" value="NZ_JAGINP010000005.1"/>
</dbReference>
<keyword evidence="4" id="KW-1185">Reference proteome</keyword>
<protein>
    <submittedName>
        <fullName evidence="3">Uncharacterized protein</fullName>
    </submittedName>
</protein>
<gene>
    <name evidence="3" type="ORF">J2851_001776</name>
</gene>
<dbReference type="EMBL" id="JAGINP010000005">
    <property type="protein sequence ID" value="MBP2292015.1"/>
    <property type="molecule type" value="Genomic_DNA"/>
</dbReference>
<proteinExistence type="predicted"/>
<dbReference type="Proteomes" id="UP000781958">
    <property type="component" value="Unassembled WGS sequence"/>
</dbReference>
<keyword evidence="2" id="KW-0732">Signal</keyword>
<evidence type="ECO:0000313" key="3">
    <source>
        <dbReference type="EMBL" id="MBP2292015.1"/>
    </source>
</evidence>
<feature type="signal peptide" evidence="2">
    <location>
        <begin position="1"/>
        <end position="22"/>
    </location>
</feature>